<dbReference type="InterPro" id="IPR027291">
    <property type="entry name" value="Glyco_hydro_38_N_sf"/>
</dbReference>
<dbReference type="Pfam" id="PF03065">
    <property type="entry name" value="Glyco_hydro_57"/>
    <property type="match status" value="1"/>
</dbReference>
<dbReference type="HOGENOM" id="CLU_018719_0_0_7"/>
<name>F2NEB8_DESAR</name>
<evidence type="ECO:0000256" key="3">
    <source>
        <dbReference type="RuleBase" id="RU361196"/>
    </source>
</evidence>
<dbReference type="EMBL" id="CP002629">
    <property type="protein sequence ID" value="AEB08108.1"/>
    <property type="molecule type" value="Genomic_DNA"/>
</dbReference>
<dbReference type="PANTHER" id="PTHR36306:SF3">
    <property type="entry name" value="GLYCOSIDE HYDROLASE FAMILY 57"/>
    <property type="match status" value="1"/>
</dbReference>
<keyword evidence="5" id="KW-0378">Hydrolase</keyword>
<dbReference type="CDD" id="cd10797">
    <property type="entry name" value="GH57N_APU_like_1"/>
    <property type="match status" value="1"/>
</dbReference>
<keyword evidence="2 3" id="KW-0119">Carbohydrate metabolism</keyword>
<organism evidence="5 6">
    <name type="scientific">Desulfobacca acetoxidans (strain ATCC 700848 / DSM 11109 / ASRB2)</name>
    <dbReference type="NCBI Taxonomy" id="880072"/>
    <lineage>
        <taxon>Bacteria</taxon>
        <taxon>Pseudomonadati</taxon>
        <taxon>Thermodesulfobacteriota</taxon>
        <taxon>Desulfobaccia</taxon>
        <taxon>Desulfobaccales</taxon>
        <taxon>Desulfobaccaceae</taxon>
        <taxon>Desulfobacca</taxon>
    </lineage>
</organism>
<dbReference type="AlphaFoldDB" id="F2NEB8"/>
<evidence type="ECO:0000256" key="2">
    <source>
        <dbReference type="ARBA" id="ARBA00023277"/>
    </source>
</evidence>
<evidence type="ECO:0000259" key="4">
    <source>
        <dbReference type="Pfam" id="PF03065"/>
    </source>
</evidence>
<evidence type="ECO:0000313" key="5">
    <source>
        <dbReference type="EMBL" id="AEB08108.1"/>
    </source>
</evidence>
<dbReference type="PANTHER" id="PTHR36306">
    <property type="entry name" value="ALPHA-AMYLASE-RELATED-RELATED"/>
    <property type="match status" value="1"/>
</dbReference>
<dbReference type="OrthoDB" id="9757977at2"/>
<dbReference type="InterPro" id="IPR021923">
    <property type="entry name" value="DUF3536"/>
</dbReference>
<comment type="similarity">
    <text evidence="1 3">Belongs to the glycosyl hydrolase 57 family.</text>
</comment>
<dbReference type="Pfam" id="PF12055">
    <property type="entry name" value="DUF3536"/>
    <property type="match status" value="1"/>
</dbReference>
<dbReference type="KEGG" id="dao:Desac_0215"/>
<dbReference type="InterPro" id="IPR011330">
    <property type="entry name" value="Glyco_hydro/deAcase_b/a-brl"/>
</dbReference>
<sequence length="810" mass="93144">MTKYICIHGHFYQPPRENPWLEDIELQDSAYPYHDWNERITAECYAPNTASRILDGFGNIIKIPNNYAKISFNFGPTLLAWLEQKTPAVYESILLADRISQQQFSGHGSALAQCYNHLIMPLANTRDKYTQVVWGIRDFENRFQRQPEGMWLPETAVDLETLDILAAAGIKFTILAPRQAKRVRLLNGEEWEEVSGERIDPTRAYLQRLPSGREIALFFYDGPISRAVAFEGLLAKGEYLAERLLSALSPERDWPQLIHIATDGETFGHHHRHGEMALSYALEYIEAFDNVRLINYGEYLEKYPPAMEVEIFENSSWSCIHGVERWKRDCGCNSGLKPGWHQGWRQPLREALDWLRDHLINLFEEKASVLLKDPWAARNDYLEVIFSRSPESVQSLLEHHALKVLDQSEITEVLRLLEIQRCAQLMYTSCGWFFDELSGIETVQVIQYAGRAIQLAQELSADDLEEGFLTRLELAKGNIAEHADGRCIYQKFVKPAAVGLLDVGAHYAISSLFEDYGEQDRIFYYDIHRRDYRRAEAGKATLVIGRIEVSSRITLHSGDISFAVLHFGDHNICGGVRFFQGQKAYSLMTREMTKTFAGADFPETIRRIDRHFGASTYSLRHLFRDEQRKVLQQIVASSLREIQGTYQQVYKYHVPLMRFFTELRAPLPKGYLATAELVINWNLRQALEAEAPDMEVIGSLLNDARVFDVQIDAATLEYVLRQTVQRLAAAFRHHPAELDYLTRLEAIVELAICLPFEVNLWTVQNTYYEILHTIFPTVLWRATRGEEADHIWVDHFKSLGKKLGMAIPSS</sequence>
<reference evidence="6" key="2">
    <citation type="submission" date="2011-03" db="EMBL/GenBank/DDBJ databases">
        <title>The complete genome of Desulfobacca acetoxidans DSM 11109.</title>
        <authorList>
            <consortium name="US DOE Joint Genome Institute (JGI-PGF)"/>
            <person name="Lucas S."/>
            <person name="Copeland A."/>
            <person name="Lapidus A."/>
            <person name="Bruce D."/>
            <person name="Goodwin L."/>
            <person name="Pitluck S."/>
            <person name="Peters L."/>
            <person name="Kyrpides N."/>
            <person name="Mavromatis K."/>
            <person name="Ivanova N."/>
            <person name="Ovchinnikova G."/>
            <person name="Teshima H."/>
            <person name="Detter J.C."/>
            <person name="Han C."/>
            <person name="Land M."/>
            <person name="Hauser L."/>
            <person name="Markowitz V."/>
            <person name="Cheng J.-F."/>
            <person name="Hugenholtz P."/>
            <person name="Woyke T."/>
            <person name="Wu D."/>
            <person name="Spring S."/>
            <person name="Schueler E."/>
            <person name="Brambilla E."/>
            <person name="Klenk H.-P."/>
            <person name="Eisen J.A."/>
        </authorList>
    </citation>
    <scope>NUCLEOTIDE SEQUENCE [LARGE SCALE GENOMIC DNA]</scope>
    <source>
        <strain evidence="6">ATCC 700848 / DSM 11109 / ASRB2</strain>
    </source>
</reference>
<dbReference type="GO" id="GO:0005975">
    <property type="term" value="P:carbohydrate metabolic process"/>
    <property type="evidence" value="ECO:0007669"/>
    <property type="project" value="InterPro"/>
</dbReference>
<gene>
    <name evidence="5" type="ordered locus">Desac_0215</name>
</gene>
<reference evidence="5 6" key="1">
    <citation type="journal article" date="2011" name="Stand. Genomic Sci.">
        <title>Complete genome sequence of the acetate-degrading sulfate reducer Desulfobacca acetoxidans type strain (ASRB2).</title>
        <authorList>
            <person name="Goker M."/>
            <person name="Teshima H."/>
            <person name="Lapidus A."/>
            <person name="Nolan M."/>
            <person name="Lucas S."/>
            <person name="Hammon N."/>
            <person name="Deshpande S."/>
            <person name="Cheng J.F."/>
            <person name="Tapia R."/>
            <person name="Han C."/>
            <person name="Goodwin L."/>
            <person name="Pitluck S."/>
            <person name="Huntemann M."/>
            <person name="Liolios K."/>
            <person name="Ivanova N."/>
            <person name="Pagani I."/>
            <person name="Mavromatis K."/>
            <person name="Ovchinikova G."/>
            <person name="Pati A."/>
            <person name="Chen A."/>
            <person name="Palaniappan K."/>
            <person name="Land M."/>
            <person name="Hauser L."/>
            <person name="Brambilla E.M."/>
            <person name="Rohde M."/>
            <person name="Spring S."/>
            <person name="Detter J.C."/>
            <person name="Woyke T."/>
            <person name="Bristow J."/>
            <person name="Eisen J.A."/>
            <person name="Markowitz V."/>
            <person name="Hugenholtz P."/>
            <person name="Kyrpides N.C."/>
            <person name="Klenk H.P."/>
        </authorList>
    </citation>
    <scope>NUCLEOTIDE SEQUENCE [LARGE SCALE GENOMIC DNA]</scope>
    <source>
        <strain evidence="6">ATCC 700848 / DSM 11109 / ASRB2</strain>
    </source>
</reference>
<protein>
    <submittedName>
        <fullName evidence="5">Glycoside hydrolase family 57</fullName>
    </submittedName>
</protein>
<accession>F2NEB8</accession>
<dbReference type="eggNOG" id="COG1449">
    <property type="taxonomic scope" value="Bacteria"/>
</dbReference>
<dbReference type="RefSeq" id="WP_013705221.1">
    <property type="nucleotide sequence ID" value="NC_015388.1"/>
</dbReference>
<evidence type="ECO:0000313" key="6">
    <source>
        <dbReference type="Proteomes" id="UP000000483"/>
    </source>
</evidence>
<feature type="domain" description="Glycoside hydrolase family 57 N-terminal" evidence="4">
    <location>
        <begin position="70"/>
        <end position="310"/>
    </location>
</feature>
<evidence type="ECO:0000256" key="1">
    <source>
        <dbReference type="ARBA" id="ARBA00006821"/>
    </source>
</evidence>
<dbReference type="Proteomes" id="UP000000483">
    <property type="component" value="Chromosome"/>
</dbReference>
<dbReference type="GO" id="GO:0016787">
    <property type="term" value="F:hydrolase activity"/>
    <property type="evidence" value="ECO:0007669"/>
    <property type="project" value="UniProtKB-KW"/>
</dbReference>
<dbReference type="STRING" id="880072.Desac_0215"/>
<dbReference type="SUPFAM" id="SSF88713">
    <property type="entry name" value="Glycoside hydrolase/deacetylase"/>
    <property type="match status" value="1"/>
</dbReference>
<proteinExistence type="inferred from homology"/>
<keyword evidence="6" id="KW-1185">Reference proteome</keyword>
<dbReference type="InterPro" id="IPR052046">
    <property type="entry name" value="GH57_Enzymes"/>
</dbReference>
<dbReference type="Gene3D" id="3.20.110.10">
    <property type="entry name" value="Glycoside hydrolase 38, N terminal domain"/>
    <property type="match status" value="2"/>
</dbReference>
<dbReference type="InterPro" id="IPR004300">
    <property type="entry name" value="Glyco_hydro_57_N"/>
</dbReference>